<sequence>MLFTINKENSTSCKKKPSRKIITFDWAIKTILRDKANVIAVWDGLEFRRRVSRNFYFSDT</sequence>
<organism evidence="1">
    <name type="scientific">Candidatus Kentrum sp. LPFa</name>
    <dbReference type="NCBI Taxonomy" id="2126335"/>
    <lineage>
        <taxon>Bacteria</taxon>
        <taxon>Pseudomonadati</taxon>
        <taxon>Pseudomonadota</taxon>
        <taxon>Gammaproteobacteria</taxon>
        <taxon>Candidatus Kentrum</taxon>
    </lineage>
</organism>
<evidence type="ECO:0000313" key="1">
    <source>
        <dbReference type="EMBL" id="VFK18587.1"/>
    </source>
</evidence>
<protein>
    <submittedName>
        <fullName evidence="1">Uncharacterized protein</fullName>
    </submittedName>
</protein>
<reference evidence="1" key="1">
    <citation type="submission" date="2019-02" db="EMBL/GenBank/DDBJ databases">
        <authorList>
            <person name="Gruber-Vodicka R. H."/>
            <person name="Seah K. B. B."/>
        </authorList>
    </citation>
    <scope>NUCLEOTIDE SEQUENCE</scope>
    <source>
        <strain evidence="1">BECK_S313</strain>
    </source>
</reference>
<gene>
    <name evidence="1" type="ORF">BECKLPF1236B_GA0070989_11457</name>
</gene>
<accession>A0A450WNH2</accession>
<dbReference type="EMBL" id="CAADFK010000145">
    <property type="protein sequence ID" value="VFK18587.1"/>
    <property type="molecule type" value="Genomic_DNA"/>
</dbReference>
<proteinExistence type="predicted"/>
<name>A0A450WNH2_9GAMM</name>
<dbReference type="AlphaFoldDB" id="A0A450WNH2"/>